<accession>A0A8J4YBI4</accession>
<evidence type="ECO:0000313" key="2">
    <source>
        <dbReference type="Proteomes" id="UP000770661"/>
    </source>
</evidence>
<name>A0A8J4YBI4_CHIOP</name>
<dbReference type="EMBL" id="JACEEZ010006189">
    <property type="protein sequence ID" value="KAG0724958.1"/>
    <property type="molecule type" value="Genomic_DNA"/>
</dbReference>
<organism evidence="1 2">
    <name type="scientific">Chionoecetes opilio</name>
    <name type="common">Atlantic snow crab</name>
    <name type="synonym">Cancer opilio</name>
    <dbReference type="NCBI Taxonomy" id="41210"/>
    <lineage>
        <taxon>Eukaryota</taxon>
        <taxon>Metazoa</taxon>
        <taxon>Ecdysozoa</taxon>
        <taxon>Arthropoda</taxon>
        <taxon>Crustacea</taxon>
        <taxon>Multicrustacea</taxon>
        <taxon>Malacostraca</taxon>
        <taxon>Eumalacostraca</taxon>
        <taxon>Eucarida</taxon>
        <taxon>Decapoda</taxon>
        <taxon>Pleocyemata</taxon>
        <taxon>Brachyura</taxon>
        <taxon>Eubrachyura</taxon>
        <taxon>Majoidea</taxon>
        <taxon>Majidae</taxon>
        <taxon>Chionoecetes</taxon>
    </lineage>
</organism>
<dbReference type="Proteomes" id="UP000770661">
    <property type="component" value="Unassembled WGS sequence"/>
</dbReference>
<reference evidence="1" key="1">
    <citation type="submission" date="2020-07" db="EMBL/GenBank/DDBJ databases">
        <title>The High-quality genome of the commercially important snow crab, Chionoecetes opilio.</title>
        <authorList>
            <person name="Jeong J.-H."/>
            <person name="Ryu S."/>
        </authorList>
    </citation>
    <scope>NUCLEOTIDE SEQUENCE</scope>
    <source>
        <strain evidence="1">MADBK_172401_WGS</strain>
        <tissue evidence="1">Digestive gland</tissue>
    </source>
</reference>
<sequence length="106" mass="11318">MPVNPTRSLRYFRKSFAGAPRPGRVERPLRARVTVYGMASRSRSLPTSTVVAVVAPVQVYTARGPGALLALAPPPAKRRFPPDSTGLGFRQAMKVAILSTSLASQG</sequence>
<evidence type="ECO:0000313" key="1">
    <source>
        <dbReference type="EMBL" id="KAG0724958.1"/>
    </source>
</evidence>
<comment type="caution">
    <text evidence="1">The sequence shown here is derived from an EMBL/GenBank/DDBJ whole genome shotgun (WGS) entry which is preliminary data.</text>
</comment>
<protein>
    <submittedName>
        <fullName evidence="1">Uncharacterized protein</fullName>
    </submittedName>
</protein>
<proteinExistence type="predicted"/>
<gene>
    <name evidence="1" type="ORF">GWK47_039522</name>
</gene>
<keyword evidence="2" id="KW-1185">Reference proteome</keyword>
<dbReference type="AlphaFoldDB" id="A0A8J4YBI4"/>